<keyword evidence="3" id="KW-1185">Reference proteome</keyword>
<feature type="compositionally biased region" description="Basic and acidic residues" evidence="1">
    <location>
        <begin position="40"/>
        <end position="56"/>
    </location>
</feature>
<evidence type="ECO:0000256" key="1">
    <source>
        <dbReference type="SAM" id="MobiDB-lite"/>
    </source>
</evidence>
<dbReference type="EMBL" id="JAGTTL010000002">
    <property type="protein sequence ID" value="KAK6326168.1"/>
    <property type="molecule type" value="Genomic_DNA"/>
</dbReference>
<gene>
    <name evidence="2" type="ORF">J4Q44_G00018130</name>
</gene>
<evidence type="ECO:0000313" key="2">
    <source>
        <dbReference type="EMBL" id="KAK6326168.1"/>
    </source>
</evidence>
<comment type="caution">
    <text evidence="2">The sequence shown here is derived from an EMBL/GenBank/DDBJ whole genome shotgun (WGS) entry which is preliminary data.</text>
</comment>
<reference evidence="2 3" key="1">
    <citation type="submission" date="2021-04" db="EMBL/GenBank/DDBJ databases">
        <authorList>
            <person name="De Guttry C."/>
            <person name="Zahm M."/>
            <person name="Klopp C."/>
            <person name="Cabau C."/>
            <person name="Louis A."/>
            <person name="Berthelot C."/>
            <person name="Parey E."/>
            <person name="Roest Crollius H."/>
            <person name="Montfort J."/>
            <person name="Robinson-Rechavi M."/>
            <person name="Bucao C."/>
            <person name="Bouchez O."/>
            <person name="Gislard M."/>
            <person name="Lluch J."/>
            <person name="Milhes M."/>
            <person name="Lampietro C."/>
            <person name="Lopez Roques C."/>
            <person name="Donnadieu C."/>
            <person name="Braasch I."/>
            <person name="Desvignes T."/>
            <person name="Postlethwait J."/>
            <person name="Bobe J."/>
            <person name="Wedekind C."/>
            <person name="Guiguen Y."/>
        </authorList>
    </citation>
    <scope>NUCLEOTIDE SEQUENCE [LARGE SCALE GENOMIC DNA]</scope>
    <source>
        <strain evidence="2">Cs_M1</strain>
        <tissue evidence="2">Blood</tissue>
    </source>
</reference>
<dbReference type="Proteomes" id="UP001356427">
    <property type="component" value="Unassembled WGS sequence"/>
</dbReference>
<sequence length="88" mass="10149">MNKSQCCRHGYVSDKGTLMDGAESSSEGSDEEEDEEREEEKERRTPQKSREEERQPTPRKAPIKEEEDDLYGGSTDADEPGLHYTRFH</sequence>
<feature type="compositionally biased region" description="Acidic residues" evidence="1">
    <location>
        <begin position="28"/>
        <end position="39"/>
    </location>
</feature>
<evidence type="ECO:0000313" key="3">
    <source>
        <dbReference type="Proteomes" id="UP001356427"/>
    </source>
</evidence>
<organism evidence="2 3">
    <name type="scientific">Coregonus suidteri</name>
    <dbReference type="NCBI Taxonomy" id="861788"/>
    <lineage>
        <taxon>Eukaryota</taxon>
        <taxon>Metazoa</taxon>
        <taxon>Chordata</taxon>
        <taxon>Craniata</taxon>
        <taxon>Vertebrata</taxon>
        <taxon>Euteleostomi</taxon>
        <taxon>Actinopterygii</taxon>
        <taxon>Neopterygii</taxon>
        <taxon>Teleostei</taxon>
        <taxon>Protacanthopterygii</taxon>
        <taxon>Salmoniformes</taxon>
        <taxon>Salmonidae</taxon>
        <taxon>Coregoninae</taxon>
        <taxon>Coregonus</taxon>
    </lineage>
</organism>
<proteinExistence type="predicted"/>
<dbReference type="AlphaFoldDB" id="A0AAN8MGG2"/>
<protein>
    <submittedName>
        <fullName evidence="2">Uncharacterized protein</fullName>
    </submittedName>
</protein>
<name>A0AAN8MGG2_9TELE</name>
<feature type="region of interest" description="Disordered" evidence="1">
    <location>
        <begin position="1"/>
        <end position="88"/>
    </location>
</feature>
<accession>A0AAN8MGG2</accession>